<evidence type="ECO:0000313" key="2">
    <source>
        <dbReference type="Proteomes" id="UP000001025"/>
    </source>
</evidence>
<dbReference type="InParanoid" id="Q7UXG7"/>
<organism evidence="1 2">
    <name type="scientific">Rhodopirellula baltica (strain DSM 10527 / NCIMB 13988 / SH1)</name>
    <dbReference type="NCBI Taxonomy" id="243090"/>
    <lineage>
        <taxon>Bacteria</taxon>
        <taxon>Pseudomonadati</taxon>
        <taxon>Planctomycetota</taxon>
        <taxon>Planctomycetia</taxon>
        <taxon>Pirellulales</taxon>
        <taxon>Pirellulaceae</taxon>
        <taxon>Rhodopirellula</taxon>
    </lineage>
</organism>
<gene>
    <name evidence="1" type="ordered locus">RB1339</name>
</gene>
<dbReference type="AlphaFoldDB" id="Q7UXG7"/>
<evidence type="ECO:0000313" key="1">
    <source>
        <dbReference type="EMBL" id="CAD72039.1"/>
    </source>
</evidence>
<accession>Q7UXG7</accession>
<dbReference type="KEGG" id="rba:RB1339"/>
<dbReference type="Proteomes" id="UP000001025">
    <property type="component" value="Chromosome"/>
</dbReference>
<dbReference type="EMBL" id="BX294135">
    <property type="protein sequence ID" value="CAD72039.1"/>
    <property type="molecule type" value="Genomic_DNA"/>
</dbReference>
<sequence>MTVQHIETACPVSLTRTEDSGPRTGFHPKFTSGTATRGRNRNFCGAKGLKRCRLKPDQFARRVEFSRPMPLFSRFHSSFLTLPCSRAHSQSDCCSSPLLPF</sequence>
<dbReference type="EnsemblBacteria" id="CAD72039">
    <property type="protein sequence ID" value="CAD72039"/>
    <property type="gene ID" value="RB1339"/>
</dbReference>
<reference evidence="1 2" key="1">
    <citation type="journal article" date="2003" name="Proc. Natl. Acad. Sci. U.S.A.">
        <title>Complete genome sequence of the marine planctomycete Pirellula sp. strain 1.</title>
        <authorList>
            <person name="Gloeckner F.O."/>
            <person name="Kube M."/>
            <person name="Bauer M."/>
            <person name="Teeling H."/>
            <person name="Lombardot T."/>
            <person name="Ludwig W."/>
            <person name="Gade D."/>
            <person name="Beck A."/>
            <person name="Borzym K."/>
            <person name="Heitmann K."/>
            <person name="Rabus R."/>
            <person name="Schlesner H."/>
            <person name="Amann R."/>
            <person name="Reinhardt R."/>
        </authorList>
    </citation>
    <scope>NUCLEOTIDE SEQUENCE [LARGE SCALE GENOMIC DNA]</scope>
    <source>
        <strain evidence="2">DSM 10527 / NCIMB 13988 / SH1</strain>
    </source>
</reference>
<dbReference type="HOGENOM" id="CLU_2289421_0_0_0"/>
<protein>
    <submittedName>
        <fullName evidence="1">Uncharacterized protein</fullName>
    </submittedName>
</protein>
<name>Q7UXG7_RHOBA</name>
<dbReference type="STRING" id="243090.RB1339"/>
<keyword evidence="2" id="KW-1185">Reference proteome</keyword>
<proteinExistence type="predicted"/>